<dbReference type="VEuPathDB" id="VectorBase:ASTEI20_038989"/>
<dbReference type="SMART" id="SM00365">
    <property type="entry name" value="LRR_SD22"/>
    <property type="match status" value="8"/>
</dbReference>
<dbReference type="SMART" id="SM00369">
    <property type="entry name" value="LRR_TYP"/>
    <property type="match status" value="16"/>
</dbReference>
<dbReference type="PANTHER" id="PTHR24366">
    <property type="entry name" value="IG(IMMUNOGLOBULIN) AND LRR(LEUCINE RICH REPEAT) DOMAINS"/>
    <property type="match status" value="1"/>
</dbReference>
<keyword evidence="4" id="KW-0325">Glycoprotein</keyword>
<evidence type="ECO:0000256" key="4">
    <source>
        <dbReference type="ARBA" id="ARBA00023180"/>
    </source>
</evidence>
<reference evidence="6" key="1">
    <citation type="journal article" date="2014" name="Genome Biol.">
        <title>Genome analysis of a major urban malaria vector mosquito, Anopheles stephensi.</title>
        <authorList>
            <person name="Jiang X."/>
            <person name="Peery A."/>
            <person name="Hall A.B."/>
            <person name="Sharma A."/>
            <person name="Chen X.G."/>
            <person name="Waterhouse R.M."/>
            <person name="Komissarov A."/>
            <person name="Riehle M.M."/>
            <person name="Shouche Y."/>
            <person name="Sharakhova M.V."/>
            <person name="Lawson D."/>
            <person name="Pakpour N."/>
            <person name="Arensburger P."/>
            <person name="Davidson V.L."/>
            <person name="Eiglmeier K."/>
            <person name="Emrich S."/>
            <person name="George P."/>
            <person name="Kennedy R.C."/>
            <person name="Mane S.P."/>
            <person name="Maslen G."/>
            <person name="Oringanje C."/>
            <person name="Qi Y."/>
            <person name="Settlage R."/>
            <person name="Tojo M."/>
            <person name="Tubio J.M."/>
            <person name="Unger M.F."/>
            <person name="Wang B."/>
            <person name="Vernick K.D."/>
            <person name="Ribeiro J.M."/>
            <person name="James A.A."/>
            <person name="Michel K."/>
            <person name="Riehle M.A."/>
            <person name="Luckhart S."/>
            <person name="Sharakhov I.V."/>
            <person name="Tu Z."/>
        </authorList>
    </citation>
    <scope>NUCLEOTIDE SEQUENCE [LARGE SCALE GENOMIC DNA]</scope>
    <source>
        <strain evidence="6">Indian</strain>
    </source>
</reference>
<dbReference type="Pfam" id="PF13855">
    <property type="entry name" value="LRR_8"/>
    <property type="match status" value="3"/>
</dbReference>
<dbReference type="Gene3D" id="3.80.10.10">
    <property type="entry name" value="Ribonuclease Inhibitor"/>
    <property type="match status" value="2"/>
</dbReference>
<dbReference type="SMART" id="SM00364">
    <property type="entry name" value="LRR_BAC"/>
    <property type="match status" value="6"/>
</dbReference>
<dbReference type="VEuPathDB" id="VectorBase:ASTE001937"/>
<dbReference type="VEuPathDB" id="VectorBase:ASTEI20_041116"/>
<dbReference type="PANTHER" id="PTHR24366:SF96">
    <property type="entry name" value="LEUCINE RICH REPEAT CONTAINING 53"/>
    <property type="match status" value="1"/>
</dbReference>
<dbReference type="Proteomes" id="UP000076408">
    <property type="component" value="Unassembled WGS sequence"/>
</dbReference>
<dbReference type="Pfam" id="PF12799">
    <property type="entry name" value="LRR_4"/>
    <property type="match status" value="1"/>
</dbReference>
<evidence type="ECO:0000313" key="5">
    <source>
        <dbReference type="EnsemblMetazoa" id="ASTEI00810-PA"/>
    </source>
</evidence>
<evidence type="ECO:0000313" key="6">
    <source>
        <dbReference type="Proteomes" id="UP000076408"/>
    </source>
</evidence>
<reference evidence="5" key="2">
    <citation type="submission" date="2020-05" db="UniProtKB">
        <authorList>
            <consortium name="EnsemblMetazoa"/>
        </authorList>
    </citation>
    <scope>IDENTIFICATION</scope>
    <source>
        <strain evidence="5">Indian</strain>
    </source>
</reference>
<dbReference type="FunFam" id="3.80.10.10:FF:000770">
    <property type="entry name" value="Uncharacterized protein"/>
    <property type="match status" value="2"/>
</dbReference>
<dbReference type="AlphaFoldDB" id="A0A182XX74"/>
<evidence type="ECO:0000256" key="1">
    <source>
        <dbReference type="ARBA" id="ARBA00022614"/>
    </source>
</evidence>
<dbReference type="STRING" id="30069.A0A182XX74"/>
<keyword evidence="6" id="KW-1185">Reference proteome</keyword>
<dbReference type="SUPFAM" id="SSF52058">
    <property type="entry name" value="L domain-like"/>
    <property type="match status" value="2"/>
</dbReference>
<dbReference type="OMA" id="MINFIEL"/>
<organism evidence="5 6">
    <name type="scientific">Anopheles stephensi</name>
    <name type="common">Indo-Pakistan malaria mosquito</name>
    <dbReference type="NCBI Taxonomy" id="30069"/>
    <lineage>
        <taxon>Eukaryota</taxon>
        <taxon>Metazoa</taxon>
        <taxon>Ecdysozoa</taxon>
        <taxon>Arthropoda</taxon>
        <taxon>Hexapoda</taxon>
        <taxon>Insecta</taxon>
        <taxon>Pterygota</taxon>
        <taxon>Neoptera</taxon>
        <taxon>Endopterygota</taxon>
        <taxon>Diptera</taxon>
        <taxon>Nematocera</taxon>
        <taxon>Culicoidea</taxon>
        <taxon>Culicidae</taxon>
        <taxon>Anophelinae</taxon>
        <taxon>Anopheles</taxon>
    </lineage>
</organism>
<sequence length="908" mass="102130">MHCPAKIQNMEYILIVNFMEKILPLDTLDGYTNLNSAEFWQGSIQHIQPGAFEKLSNLTKLQIRRNNIRTLENNTFRGLDALEILDMHCNSLTSIAPYAFDGLKKLAQLTLSCNQLTELPPTVFSTLTTLKSLFLQENLLTHLPDSLFDNKELYGVHLAHNRLESFNFPHLKVTKLYLHNNLLTSLNVNDHVKLLQAHCNRIRTIEGTGRSLSEIWLKDNAISDVTSIVRLTNLKMLILSNNPLQPNSVFSSLTNLEGLLLRNTSIQISESTFANLSSMTLLDLSYNNLTQLDFRMFSSMTELETLIVAHNRIQMINFIELREFLPKLRIFEICNNGWNTTLLVGLTLNALVSYEPADAALCMCHVASCVLINGNSSILKDAELYCPANMKNISDILILRFNETILGEDIFATHTNLTSLELLQGTIQHIKPGAFEKLTNLTKLDIRRQNFSTLEDYTFRGLGALEILDLYSNNLTTIAPYAFDGLKSLTRLTLSGNKLTQLPAKLISSSPMLKVISLSYNSLTHLPDGFFDSIDFLLRLDITHNRLESFNFPDLKVMLLFLRNNSLTSLNVNDHVKFVQANHNQIRTITGTGRNLTELLLHDNAIADVTPITRLTNLTKLSLSNNPLQSDSVFASMVNLQELLLSNTSIQITENTFANLSLMMLLDLSYNNLTELDFSMFAAMNDLETLIVAYNHIQMINFIELREYLPKLRVLEICGNGWNSTYMERMLLHMHYYRLRADVEGISQMLLFQAFYVDLCSAKAESSTKASVEDADYSSEDVSNILEQEFAEFYPTSSPASNAVEAEVANPVPTSTTMKDNGVVEPTTSVSLNTVSTMPSADPSVAPGDQQPVVGSSPLYVTFQVLVYTFSVFGVVCLVVLGYYVRQRRFDVRRITPVDSSADSVRLM</sequence>
<keyword evidence="1" id="KW-0433">Leucine-rich repeat</keyword>
<dbReference type="InterPro" id="IPR032675">
    <property type="entry name" value="LRR_dom_sf"/>
</dbReference>
<dbReference type="VEuPathDB" id="VectorBase:ASTE004928"/>
<evidence type="ECO:0000256" key="2">
    <source>
        <dbReference type="ARBA" id="ARBA00022729"/>
    </source>
</evidence>
<keyword evidence="2" id="KW-0732">Signal</keyword>
<keyword evidence="3" id="KW-0677">Repeat</keyword>
<name>A0A182XX74_ANOST</name>
<dbReference type="InterPro" id="IPR003591">
    <property type="entry name" value="Leu-rich_rpt_typical-subtyp"/>
</dbReference>
<protein>
    <submittedName>
        <fullName evidence="5">Uncharacterized protein</fullName>
    </submittedName>
</protein>
<dbReference type="EnsemblMetazoa" id="ASTEI00810-RA">
    <property type="protein sequence ID" value="ASTEI00810-PA"/>
    <property type="gene ID" value="ASTEI00810"/>
</dbReference>
<accession>A0A182XX74</accession>
<dbReference type="InterPro" id="IPR025875">
    <property type="entry name" value="Leu-rich_rpt_4"/>
</dbReference>
<dbReference type="PROSITE" id="PS51450">
    <property type="entry name" value="LRR"/>
    <property type="match status" value="3"/>
</dbReference>
<proteinExistence type="predicted"/>
<dbReference type="InterPro" id="IPR001611">
    <property type="entry name" value="Leu-rich_rpt"/>
</dbReference>
<evidence type="ECO:0000256" key="3">
    <source>
        <dbReference type="ARBA" id="ARBA00022737"/>
    </source>
</evidence>
<dbReference type="VEuPathDB" id="VectorBase:ASTEI00810"/>